<evidence type="ECO:0000313" key="2">
    <source>
        <dbReference type="Proteomes" id="UP001216329"/>
    </source>
</evidence>
<dbReference type="EMBL" id="CP119325">
    <property type="protein sequence ID" value="WEK28511.1"/>
    <property type="molecule type" value="Genomic_DNA"/>
</dbReference>
<organism evidence="1 2">
    <name type="scientific">Candidatus Pseudomonas phytovorans</name>
    <dbReference type="NCBI Taxonomy" id="3121377"/>
    <lineage>
        <taxon>Bacteria</taxon>
        <taxon>Pseudomonadati</taxon>
        <taxon>Pseudomonadota</taxon>
        <taxon>Gammaproteobacteria</taxon>
        <taxon>Pseudomonadales</taxon>
        <taxon>Pseudomonadaceae</taxon>
        <taxon>Pseudomonas</taxon>
    </lineage>
</organism>
<accession>A0AAJ5WB66</accession>
<reference evidence="1" key="1">
    <citation type="submission" date="2023-03" db="EMBL/GenBank/DDBJ databases">
        <title>Andean soil-derived lignocellulolytic bacterial consortium as a source of novel taxa and putative plastic-active enzymes.</title>
        <authorList>
            <person name="Diaz-Garcia L."/>
            <person name="Chuvochina M."/>
            <person name="Feuerriegel G."/>
            <person name="Bunk B."/>
            <person name="Sproer C."/>
            <person name="Streit W.R."/>
            <person name="Rodriguez L.M."/>
            <person name="Overmann J."/>
            <person name="Jimenez D.J."/>
        </authorList>
    </citation>
    <scope>NUCLEOTIDE SEQUENCE</scope>
    <source>
        <strain evidence="1">MAG 876</strain>
    </source>
</reference>
<proteinExistence type="predicted"/>
<gene>
    <name evidence="1" type="ORF">P0Y58_16530</name>
</gene>
<dbReference type="AlphaFoldDB" id="A0AAJ5WB66"/>
<evidence type="ECO:0000313" key="1">
    <source>
        <dbReference type="EMBL" id="WEK28511.1"/>
    </source>
</evidence>
<name>A0AAJ5WB66_9PSED</name>
<dbReference type="Proteomes" id="UP001216329">
    <property type="component" value="Chromosome"/>
</dbReference>
<sequence length="132" mass="14307">MELVTVACIALNRIGSANAAGFGYARHRRQQFFTEVADGDVDTLRQKVIEVAEANGEQEGVLHSLEHAQNLGFPPGQTVFDVQGLTTQYSEPYAACVVFPALKVAGVPGPHPLLFRIYRLHLGVASRSRTAC</sequence>
<protein>
    <submittedName>
        <fullName evidence="1">Uncharacterized protein</fullName>
    </submittedName>
</protein>